<dbReference type="Proteomes" id="UP001552479">
    <property type="component" value="Unassembled WGS sequence"/>
</dbReference>
<feature type="chain" id="PRO_5046869005" description="Polymorphic outer membrane protein" evidence="1">
    <location>
        <begin position="35"/>
        <end position="257"/>
    </location>
</feature>
<gene>
    <name evidence="2" type="ORF">AB0L03_30600</name>
</gene>
<dbReference type="SUPFAM" id="SSF51126">
    <property type="entry name" value="Pectin lyase-like"/>
    <property type="match status" value="1"/>
</dbReference>
<protein>
    <recommendedName>
        <fullName evidence="4">Polymorphic outer membrane protein</fullName>
    </recommendedName>
</protein>
<dbReference type="EMBL" id="JBFASG010000045">
    <property type="protein sequence ID" value="MEV4927114.1"/>
    <property type="molecule type" value="Genomic_DNA"/>
</dbReference>
<keyword evidence="1" id="KW-0732">Signal</keyword>
<dbReference type="InterPro" id="IPR011050">
    <property type="entry name" value="Pectin_lyase_fold/virulence"/>
</dbReference>
<feature type="signal peptide" evidence="1">
    <location>
        <begin position="1"/>
        <end position="34"/>
    </location>
</feature>
<comment type="caution">
    <text evidence="2">The sequence shown here is derived from an EMBL/GenBank/DDBJ whole genome shotgun (WGS) entry which is preliminary data.</text>
</comment>
<accession>A0ABV3J466</accession>
<name>A0ABV3J466_9ACTN</name>
<sequence length="257" mass="24393">MKVLMRNTRTILALSTVTVLAAGAAVLLPGAAQARPASVACDETALVTAVTAANAAGGGTVTLTPGCTYALTAGHGDDGVNGPAGLPVITTPVTLEGNANTITRTGTASAFRIAQVSPTGGLTLKAVTLSGGHAAATGHNNGGGILSFGAVTLTGSRLSGNTADGLGGALSSTGTASAATLTSSTVKSNTAHQGAGIASVNGTLTLTSSVVSANTATVNPGGIYYTAGSATLNTSTVTANIATNCTGSPSPVPGCIG</sequence>
<proteinExistence type="predicted"/>
<evidence type="ECO:0008006" key="4">
    <source>
        <dbReference type="Google" id="ProtNLM"/>
    </source>
</evidence>
<evidence type="ECO:0000313" key="3">
    <source>
        <dbReference type="Proteomes" id="UP001552479"/>
    </source>
</evidence>
<evidence type="ECO:0000313" key="2">
    <source>
        <dbReference type="EMBL" id="MEV4927114.1"/>
    </source>
</evidence>
<reference evidence="2 3" key="1">
    <citation type="submission" date="2024-06" db="EMBL/GenBank/DDBJ databases">
        <title>The Natural Products Discovery Center: Release of the First 8490 Sequenced Strains for Exploring Actinobacteria Biosynthetic Diversity.</title>
        <authorList>
            <person name="Kalkreuter E."/>
            <person name="Kautsar S.A."/>
            <person name="Yang D."/>
            <person name="Bader C.D."/>
            <person name="Teijaro C.N."/>
            <person name="Fluegel L."/>
            <person name="Davis C.M."/>
            <person name="Simpson J.R."/>
            <person name="Lauterbach L."/>
            <person name="Steele A.D."/>
            <person name="Gui C."/>
            <person name="Meng S."/>
            <person name="Li G."/>
            <person name="Viehrig K."/>
            <person name="Ye F."/>
            <person name="Su P."/>
            <person name="Kiefer A.F."/>
            <person name="Nichols A."/>
            <person name="Cepeda A.J."/>
            <person name="Yan W."/>
            <person name="Fan B."/>
            <person name="Jiang Y."/>
            <person name="Adhikari A."/>
            <person name="Zheng C.-J."/>
            <person name="Schuster L."/>
            <person name="Cowan T.M."/>
            <person name="Smanski M.J."/>
            <person name="Chevrette M.G."/>
            <person name="De Carvalho L.P.S."/>
            <person name="Shen B."/>
        </authorList>
    </citation>
    <scope>NUCLEOTIDE SEQUENCE [LARGE SCALE GENOMIC DNA]</scope>
    <source>
        <strain evidence="2 3">NPDC053791</strain>
    </source>
</reference>
<dbReference type="RefSeq" id="WP_366090344.1">
    <property type="nucleotide sequence ID" value="NZ_JBFASG010000045.1"/>
</dbReference>
<organism evidence="2 3">
    <name type="scientific">Streptomyces roseoverticillatus</name>
    <dbReference type="NCBI Taxonomy" id="66429"/>
    <lineage>
        <taxon>Bacteria</taxon>
        <taxon>Bacillati</taxon>
        <taxon>Actinomycetota</taxon>
        <taxon>Actinomycetes</taxon>
        <taxon>Kitasatosporales</taxon>
        <taxon>Streptomycetaceae</taxon>
        <taxon>Streptomyces</taxon>
    </lineage>
</organism>
<keyword evidence="3" id="KW-1185">Reference proteome</keyword>
<evidence type="ECO:0000256" key="1">
    <source>
        <dbReference type="SAM" id="SignalP"/>
    </source>
</evidence>